<feature type="signal peptide" evidence="1">
    <location>
        <begin position="1"/>
        <end position="19"/>
    </location>
</feature>
<evidence type="ECO:0000313" key="3">
    <source>
        <dbReference type="Proteomes" id="UP001147653"/>
    </source>
</evidence>
<evidence type="ECO:0000313" key="2">
    <source>
        <dbReference type="EMBL" id="MDA0180521.1"/>
    </source>
</evidence>
<keyword evidence="1" id="KW-0732">Signal</keyword>
<dbReference type="RefSeq" id="WP_270024834.1">
    <property type="nucleotide sequence ID" value="NZ_JAPDDP010000013.1"/>
</dbReference>
<accession>A0A9X3NAM5</accession>
<keyword evidence="3" id="KW-1185">Reference proteome</keyword>
<dbReference type="EMBL" id="JAPDDP010000013">
    <property type="protein sequence ID" value="MDA0180521.1"/>
    <property type="molecule type" value="Genomic_DNA"/>
</dbReference>
<feature type="chain" id="PRO_5040986464" evidence="1">
    <location>
        <begin position="20"/>
        <end position="168"/>
    </location>
</feature>
<dbReference type="Proteomes" id="UP001147653">
    <property type="component" value="Unassembled WGS sequence"/>
</dbReference>
<dbReference type="AlphaFoldDB" id="A0A9X3NAM5"/>
<comment type="caution">
    <text evidence="2">The sequence shown here is derived from an EMBL/GenBank/DDBJ whole genome shotgun (WGS) entry which is preliminary data.</text>
</comment>
<proteinExistence type="predicted"/>
<evidence type="ECO:0000256" key="1">
    <source>
        <dbReference type="SAM" id="SignalP"/>
    </source>
</evidence>
<sequence>MLGLIVSGALAAAPSAASAATTYATIHSECWIREYPPDATCDQGWIGAIAIGQTNFGESIALFGASWSLPTGAEVTDATLRLDIGGSQTVYLGQANNLDWYTDTWWTWDTSNVDVFTDFSTGVWGTEEVDITDYVANHAGGGFFGLFADPGGDFSYVEDIEIEIEYDL</sequence>
<protein>
    <submittedName>
        <fullName evidence="2">Uncharacterized protein</fullName>
    </submittedName>
</protein>
<name>A0A9X3NAM5_9ACTN</name>
<gene>
    <name evidence="2" type="ORF">OJ997_09465</name>
</gene>
<reference evidence="2" key="1">
    <citation type="submission" date="2022-10" db="EMBL/GenBank/DDBJ databases">
        <title>The WGS of Solirubrobacter phytolaccae KCTC 29190.</title>
        <authorList>
            <person name="Jiang Z."/>
        </authorList>
    </citation>
    <scope>NUCLEOTIDE SEQUENCE</scope>
    <source>
        <strain evidence="2">KCTC 29190</strain>
    </source>
</reference>
<organism evidence="2 3">
    <name type="scientific">Solirubrobacter phytolaccae</name>
    <dbReference type="NCBI Taxonomy" id="1404360"/>
    <lineage>
        <taxon>Bacteria</taxon>
        <taxon>Bacillati</taxon>
        <taxon>Actinomycetota</taxon>
        <taxon>Thermoleophilia</taxon>
        <taxon>Solirubrobacterales</taxon>
        <taxon>Solirubrobacteraceae</taxon>
        <taxon>Solirubrobacter</taxon>
    </lineage>
</organism>